<dbReference type="EMBL" id="CP144698">
    <property type="protein sequence ID" value="WVZ16302.1"/>
    <property type="molecule type" value="Genomic_DNA"/>
</dbReference>
<feature type="transmembrane region" description="Helical" evidence="1">
    <location>
        <begin position="117"/>
        <end position="142"/>
    </location>
</feature>
<reference evidence="2 3" key="1">
    <citation type="journal article" date="2023" name="Life. Sci Alliance">
        <title>Evolutionary insights into 3D genome organization and epigenetic landscape of Vigna mungo.</title>
        <authorList>
            <person name="Junaid A."/>
            <person name="Singh B."/>
            <person name="Bhatia S."/>
        </authorList>
    </citation>
    <scope>NUCLEOTIDE SEQUENCE [LARGE SCALE GENOMIC DNA]</scope>
    <source>
        <strain evidence="2">Urdbean</strain>
    </source>
</reference>
<proteinExistence type="predicted"/>
<keyword evidence="1" id="KW-0472">Membrane</keyword>
<gene>
    <name evidence="2" type="ORF">V8G54_009284</name>
</gene>
<feature type="transmembrane region" description="Helical" evidence="1">
    <location>
        <begin position="22"/>
        <end position="43"/>
    </location>
</feature>
<organism evidence="2 3">
    <name type="scientific">Vigna mungo</name>
    <name type="common">Black gram</name>
    <name type="synonym">Phaseolus mungo</name>
    <dbReference type="NCBI Taxonomy" id="3915"/>
    <lineage>
        <taxon>Eukaryota</taxon>
        <taxon>Viridiplantae</taxon>
        <taxon>Streptophyta</taxon>
        <taxon>Embryophyta</taxon>
        <taxon>Tracheophyta</taxon>
        <taxon>Spermatophyta</taxon>
        <taxon>Magnoliopsida</taxon>
        <taxon>eudicotyledons</taxon>
        <taxon>Gunneridae</taxon>
        <taxon>Pentapetalae</taxon>
        <taxon>rosids</taxon>
        <taxon>fabids</taxon>
        <taxon>Fabales</taxon>
        <taxon>Fabaceae</taxon>
        <taxon>Papilionoideae</taxon>
        <taxon>50 kb inversion clade</taxon>
        <taxon>NPAAA clade</taxon>
        <taxon>indigoferoid/millettioid clade</taxon>
        <taxon>Phaseoleae</taxon>
        <taxon>Vigna</taxon>
    </lineage>
</organism>
<evidence type="ECO:0000256" key="1">
    <source>
        <dbReference type="SAM" id="Phobius"/>
    </source>
</evidence>
<evidence type="ECO:0000313" key="2">
    <source>
        <dbReference type="EMBL" id="WVZ16302.1"/>
    </source>
</evidence>
<evidence type="ECO:0000313" key="3">
    <source>
        <dbReference type="Proteomes" id="UP001374535"/>
    </source>
</evidence>
<keyword evidence="3" id="KW-1185">Reference proteome</keyword>
<accession>A0AAQ3NWF9</accession>
<dbReference type="Proteomes" id="UP001374535">
    <property type="component" value="Chromosome 3"/>
</dbReference>
<name>A0AAQ3NWF9_VIGMU</name>
<protein>
    <submittedName>
        <fullName evidence="2">Uncharacterized protein</fullName>
    </submittedName>
</protein>
<keyword evidence="1" id="KW-1133">Transmembrane helix</keyword>
<dbReference type="AlphaFoldDB" id="A0AAQ3NWF9"/>
<sequence length="152" mass="16905">MGFTLCCAELYFSTPFISLSEIIGLIRNLVFFFFNLFGFSHFLQIQHSAVTSVTTSAVRSATTSAAALTRTMRFRRQSSGSSCRWSCSERQEKTRAYACSVCLSSPRRRRSGACRTVSTFFIAPVWTVGSIAVTKLVLFVGLPLYSILLVKI</sequence>
<keyword evidence="1" id="KW-0812">Transmembrane</keyword>